<organism evidence="8 9">
    <name type="scientific">Rhamnella rubrinervis</name>
    <dbReference type="NCBI Taxonomy" id="2594499"/>
    <lineage>
        <taxon>Eukaryota</taxon>
        <taxon>Viridiplantae</taxon>
        <taxon>Streptophyta</taxon>
        <taxon>Embryophyta</taxon>
        <taxon>Tracheophyta</taxon>
        <taxon>Spermatophyta</taxon>
        <taxon>Magnoliopsida</taxon>
        <taxon>eudicotyledons</taxon>
        <taxon>Gunneridae</taxon>
        <taxon>Pentapetalae</taxon>
        <taxon>rosids</taxon>
        <taxon>fabids</taxon>
        <taxon>Rosales</taxon>
        <taxon>Rhamnaceae</taxon>
        <taxon>rhamnoid group</taxon>
        <taxon>Rhamneae</taxon>
        <taxon>Rhamnella</taxon>
    </lineage>
</organism>
<dbReference type="Gene3D" id="1.20.5.4130">
    <property type="match status" value="1"/>
</dbReference>
<keyword evidence="1" id="KW-0677">Repeat</keyword>
<evidence type="ECO:0000313" key="9">
    <source>
        <dbReference type="Proteomes" id="UP000796880"/>
    </source>
</evidence>
<dbReference type="InterPro" id="IPR042197">
    <property type="entry name" value="Apaf_helical"/>
</dbReference>
<feature type="domain" description="Disease resistance N-terminal" evidence="6">
    <location>
        <begin position="10"/>
        <end position="102"/>
    </location>
</feature>
<evidence type="ECO:0000256" key="3">
    <source>
        <dbReference type="ARBA" id="ARBA00022821"/>
    </source>
</evidence>
<sequence length="703" mass="80535">MAGLMVAGSFLSAALNVLFDRMASKPVLDFLRSKKLNQNLLRKLEIELWSARRVLNDAEKKQLTDPAVREWLHQLRDAIYDAEDLVYEINSEAELSELEAGRSGSHTLFQVQNFFSSSKFTVPNIEERVEEIHSMLKYIVEKKDVLGLREGGLETRHFPRLSEAPLVNDSDIYGRDADKEAILKFLSSEEVGGGDKKVSVIPIVGMGGIGKTTLAQVVYNDIDCHDINKPFGIKAWITVSEESDVFVLTKIIYEAVTMKSPDSCIKQLFQLQLQLAELLRNKKFLFVFDDVWNLNYQRWSDLKRPLQSAAHGSKIIVTTRSTEIASVMGSVPGHELQMLSEEDCWRLFAKYAFDNVEASGVQELEAIGRQIVEKCKGLPLAIKSLGCLLHSERSPQEWEYVLKNDIWDLSERESNILPALWLSYYYLPLHLKRCFAYCSIFPKDYEFRKAKLILLWMAEDLLQPQKNKTLEEVGEGYFKDLTSRSFFHGERNGRFSMHDLTNDLANFVSGESCLTSDANYSERLLRKTRYLSIDGNKVHDMQQIEEISKNKVLRTLLVLGKSYALDEHYKKYPEQLQSMRCLRALSAFKNLSTYEEPHITKLLDSISGLKLLRYLDLSYNYGMKEIPDAIWTLCNLQTLLLGGCSELIALPNSIGNLKHLRHLDLSRTIIEKLPDTICDLHELHTLKLNFVKNFLVYQATSQR</sequence>
<dbReference type="Pfam" id="PF00931">
    <property type="entry name" value="NB-ARC"/>
    <property type="match status" value="1"/>
</dbReference>
<dbReference type="Gene3D" id="1.10.10.10">
    <property type="entry name" value="Winged helix-like DNA-binding domain superfamily/Winged helix DNA-binding domain"/>
    <property type="match status" value="1"/>
</dbReference>
<evidence type="ECO:0000313" key="8">
    <source>
        <dbReference type="EMBL" id="KAF3434846.1"/>
    </source>
</evidence>
<name>A0A8K0GRL3_9ROSA</name>
<dbReference type="Pfam" id="PF18052">
    <property type="entry name" value="Rx_N"/>
    <property type="match status" value="1"/>
</dbReference>
<dbReference type="InterPro" id="IPR036388">
    <property type="entry name" value="WH-like_DNA-bd_sf"/>
</dbReference>
<proteinExistence type="predicted"/>
<evidence type="ECO:0000256" key="2">
    <source>
        <dbReference type="ARBA" id="ARBA00022741"/>
    </source>
</evidence>
<evidence type="ECO:0008006" key="10">
    <source>
        <dbReference type="Google" id="ProtNLM"/>
    </source>
</evidence>
<feature type="domain" description="Disease resistance protein winged helix" evidence="7">
    <location>
        <begin position="440"/>
        <end position="505"/>
    </location>
</feature>
<dbReference type="InterPro" id="IPR027417">
    <property type="entry name" value="P-loop_NTPase"/>
</dbReference>
<dbReference type="InterPro" id="IPR058922">
    <property type="entry name" value="WHD_DRP"/>
</dbReference>
<dbReference type="PANTHER" id="PTHR36766:SF40">
    <property type="entry name" value="DISEASE RESISTANCE PROTEIN RGA3"/>
    <property type="match status" value="1"/>
</dbReference>
<keyword evidence="2" id="KW-0547">Nucleotide-binding</keyword>
<dbReference type="PANTHER" id="PTHR36766">
    <property type="entry name" value="PLANT BROAD-SPECTRUM MILDEW RESISTANCE PROTEIN RPW8"/>
    <property type="match status" value="1"/>
</dbReference>
<dbReference type="GO" id="GO:0051707">
    <property type="term" value="P:response to other organism"/>
    <property type="evidence" value="ECO:0007669"/>
    <property type="project" value="UniProtKB-ARBA"/>
</dbReference>
<dbReference type="GO" id="GO:0006952">
    <property type="term" value="P:defense response"/>
    <property type="evidence" value="ECO:0007669"/>
    <property type="project" value="UniProtKB-KW"/>
</dbReference>
<dbReference type="InterPro" id="IPR002182">
    <property type="entry name" value="NB-ARC"/>
</dbReference>
<evidence type="ECO:0000259" key="5">
    <source>
        <dbReference type="Pfam" id="PF00931"/>
    </source>
</evidence>
<feature type="domain" description="NB-ARC" evidence="5">
    <location>
        <begin position="176"/>
        <end position="355"/>
    </location>
</feature>
<accession>A0A8K0GRL3</accession>
<reference evidence="8" key="1">
    <citation type="submission" date="2020-03" db="EMBL/GenBank/DDBJ databases">
        <title>A high-quality chromosome-level genome assembly of a woody plant with both climbing and erect habits, Rhamnella rubrinervis.</title>
        <authorList>
            <person name="Lu Z."/>
            <person name="Yang Y."/>
            <person name="Zhu X."/>
            <person name="Sun Y."/>
        </authorList>
    </citation>
    <scope>NUCLEOTIDE SEQUENCE</scope>
    <source>
        <strain evidence="8">BYM</strain>
        <tissue evidence="8">Leaf</tissue>
    </source>
</reference>
<dbReference type="PRINTS" id="PR00364">
    <property type="entry name" value="DISEASERSIST"/>
</dbReference>
<dbReference type="SUPFAM" id="SSF52058">
    <property type="entry name" value="L domain-like"/>
    <property type="match status" value="1"/>
</dbReference>
<comment type="caution">
    <text evidence="8">The sequence shown here is derived from an EMBL/GenBank/DDBJ whole genome shotgun (WGS) entry which is preliminary data.</text>
</comment>
<dbReference type="EMBL" id="VOIH02000010">
    <property type="protein sequence ID" value="KAF3434846.1"/>
    <property type="molecule type" value="Genomic_DNA"/>
</dbReference>
<dbReference type="Gene3D" id="1.10.8.430">
    <property type="entry name" value="Helical domain of apoptotic protease-activating factors"/>
    <property type="match status" value="1"/>
</dbReference>
<dbReference type="InterPro" id="IPR041118">
    <property type="entry name" value="Rx_N"/>
</dbReference>
<dbReference type="OrthoDB" id="1165346at2759"/>
<dbReference type="SUPFAM" id="SSF52540">
    <property type="entry name" value="P-loop containing nucleoside triphosphate hydrolases"/>
    <property type="match status" value="1"/>
</dbReference>
<keyword evidence="3" id="KW-0611">Plant defense</keyword>
<gene>
    <name evidence="8" type="ORF">FNV43_RR21933</name>
</gene>
<keyword evidence="9" id="KW-1185">Reference proteome</keyword>
<dbReference type="FunFam" id="1.10.10.10:FF:000322">
    <property type="entry name" value="Probable disease resistance protein At1g63360"/>
    <property type="match status" value="1"/>
</dbReference>
<evidence type="ECO:0000259" key="6">
    <source>
        <dbReference type="Pfam" id="PF18052"/>
    </source>
</evidence>
<dbReference type="AlphaFoldDB" id="A0A8K0GRL3"/>
<dbReference type="InterPro" id="IPR032675">
    <property type="entry name" value="LRR_dom_sf"/>
</dbReference>
<dbReference type="GO" id="GO:0005524">
    <property type="term" value="F:ATP binding"/>
    <property type="evidence" value="ECO:0007669"/>
    <property type="project" value="UniProtKB-KW"/>
</dbReference>
<protein>
    <recommendedName>
        <fullName evidence="10">Disease resistance RPP13-like protein 1</fullName>
    </recommendedName>
</protein>
<dbReference type="Pfam" id="PF23559">
    <property type="entry name" value="WHD_DRP"/>
    <property type="match status" value="1"/>
</dbReference>
<dbReference type="GO" id="GO:0043531">
    <property type="term" value="F:ADP binding"/>
    <property type="evidence" value="ECO:0007669"/>
    <property type="project" value="InterPro"/>
</dbReference>
<dbReference type="Gene3D" id="3.80.10.10">
    <property type="entry name" value="Ribonuclease Inhibitor"/>
    <property type="match status" value="1"/>
</dbReference>
<dbReference type="Gene3D" id="3.40.50.300">
    <property type="entry name" value="P-loop containing nucleotide triphosphate hydrolases"/>
    <property type="match status" value="1"/>
</dbReference>
<evidence type="ECO:0000256" key="1">
    <source>
        <dbReference type="ARBA" id="ARBA00022737"/>
    </source>
</evidence>
<evidence type="ECO:0000256" key="4">
    <source>
        <dbReference type="ARBA" id="ARBA00022840"/>
    </source>
</evidence>
<keyword evidence="4" id="KW-0067">ATP-binding</keyword>
<dbReference type="Proteomes" id="UP000796880">
    <property type="component" value="Unassembled WGS sequence"/>
</dbReference>
<evidence type="ECO:0000259" key="7">
    <source>
        <dbReference type="Pfam" id="PF23559"/>
    </source>
</evidence>